<dbReference type="GO" id="GO:0006031">
    <property type="term" value="P:chitin biosynthetic process"/>
    <property type="evidence" value="ECO:0007669"/>
    <property type="project" value="TreeGrafter"/>
</dbReference>
<feature type="compositionally biased region" description="Gly residues" evidence="11">
    <location>
        <begin position="25"/>
        <end position="38"/>
    </location>
</feature>
<proteinExistence type="predicted"/>
<feature type="transmembrane region" description="Helical" evidence="12">
    <location>
        <begin position="121"/>
        <end position="142"/>
    </location>
</feature>
<evidence type="ECO:0000256" key="6">
    <source>
        <dbReference type="ARBA" id="ARBA00022692"/>
    </source>
</evidence>
<feature type="region of interest" description="Disordered" evidence="11">
    <location>
        <begin position="987"/>
        <end position="1032"/>
    </location>
</feature>
<dbReference type="EC" id="2.4.1.16" evidence="2"/>
<dbReference type="GO" id="GO:0004100">
    <property type="term" value="F:chitin synthase activity"/>
    <property type="evidence" value="ECO:0007669"/>
    <property type="project" value="UniProtKB-EC"/>
</dbReference>
<feature type="transmembrane region" description="Helical" evidence="12">
    <location>
        <begin position="360"/>
        <end position="387"/>
    </location>
</feature>
<evidence type="ECO:0000256" key="4">
    <source>
        <dbReference type="ARBA" id="ARBA00022676"/>
    </source>
</evidence>
<dbReference type="OrthoDB" id="370884at2759"/>
<evidence type="ECO:0000256" key="12">
    <source>
        <dbReference type="SAM" id="Phobius"/>
    </source>
</evidence>
<sequence length="1218" mass="133994">MPGKYNDAPLPFTSTAPLPNRKPTIGGGGSSSGGGGPTRGATLKRGKTLTRPERHVAPVPLIAPPTQPFSPSSPLPESGGRFGELDWWRLWSYVTTWWAPPVVLGWFGIKERQSRQAWREKVTLCWIAIVLGAIVGFVTMGLQKALCPDGGVQNSLYQRLGKDEMTLGVAGWVFNVSTSKTQETVDFYALSNQMAGQDITNLFTRTSADYPQCTASARYASTPYCKTSTTSTSSSSNGTLPDCPLDKMTDATYDALAIHNSSLLEGYSWDQVAALKNYMVIDGMVLNMGPYIDANPTAIKGDEVDFAIRQVLSNQSESGKDATRLFYHRKDMQDAIPCLRSRYAAGRIDKIAPGCFVATLFLYVSLGVILGVVVVRFVMACIFNWFISARLVRPPSDLARTAISPAVMPEGANMSIHNKTGTAPWSNSTSSKQKLKNGKKINGFPNSSSTTLVNGSPNNEPLISLSRIGAELFAVCLVTCYSEGEDSIRGTIESIAATNYSDARKLIWVVCDGMITGHGEKMSTPDICVGMMDADPRFGNPMPMGYIAVGSGAKRENRAMVYAGHYVSKNGHRTPTIIVVKCGMPSEARDKKPGNRGKRDSQLVLMNFFSRVTYNDRMSPLDFDIFRKVQTLMGVTPDFFEVCLMVDADTKIYPDSLKHLVNCMNRDNMIMGVCGETRIANKRQSWVTAIQVYEYFISHHHVKAFESVFGGVTCLPGCFSMYRIKARKDTDNDWVPILVKPEIVAEYSQSEVHTLHQKNLLLLGEDRFLSTIMLRTFPRRKNIFLPQAKCRTVAPDTFSVLLSQRRRWINSTVHNLMELVRVRNLCGTFCFSMQFVVFMDLVGTVVLPVAISLTGVLIINSIIDPPKSFQEAIPLMLLAAVLGLPAILILITTRKVIYIAWMICYLIALPIWNFVLPVYSFWHFDDFSWGETRRVEGEIVSKAGHDDKTAVFEGTTIPLRRWEDWEKSRLRKLRREEKRRREMERQFGAGFHGPGGPGAAGGYGGDSDSLLGPGPRGAWTRSDYESDSGSVFGSEEDVWGAEIGGYNEHNPAFPPPPVALPPQSYDDYNGQTLGMDEMAAILDSGFDDPPPPAFRPNGHVYGSGANNGFNSGQAPSPLQRHQHDFSPHHQHQQQQSRYAGNEPRTPDLPTTGDSMSSSVESRPAGSGHAKKRSGGVRYNTNNNANGNGNGNGYGPLGPLSNDTDTDPGWGSGFKGRKL</sequence>
<feature type="region of interest" description="Disordered" evidence="11">
    <location>
        <begin position="1082"/>
        <end position="1218"/>
    </location>
</feature>
<evidence type="ECO:0000313" key="15">
    <source>
        <dbReference type="Proteomes" id="UP000092666"/>
    </source>
</evidence>
<feature type="compositionally biased region" description="Gly residues" evidence="11">
    <location>
        <begin position="990"/>
        <end position="1005"/>
    </location>
</feature>
<dbReference type="STRING" id="1296120.A0A1B9GII0"/>
<keyword evidence="6 12" id="KW-0812">Transmembrane</keyword>
<evidence type="ECO:0000256" key="9">
    <source>
        <dbReference type="ARBA" id="ARBA00023180"/>
    </source>
</evidence>
<evidence type="ECO:0000259" key="13">
    <source>
        <dbReference type="Pfam" id="PF22997"/>
    </source>
</evidence>
<dbReference type="Pfam" id="PF03142">
    <property type="entry name" value="Chitin_synth_2"/>
    <property type="match status" value="1"/>
</dbReference>
<feature type="domain" description="Chitin synthase 4-like" evidence="13">
    <location>
        <begin position="266"/>
        <end position="346"/>
    </location>
</feature>
<feature type="transmembrane region" description="Helical" evidence="12">
    <location>
        <begin position="835"/>
        <end position="860"/>
    </location>
</feature>
<name>A0A1B9GII0_9TREE</name>
<dbReference type="Proteomes" id="UP000092666">
    <property type="component" value="Unassembled WGS sequence"/>
</dbReference>
<keyword evidence="8 12" id="KW-0472">Membrane</keyword>
<dbReference type="Pfam" id="PF22997">
    <property type="entry name" value="CHS4"/>
    <property type="match status" value="1"/>
</dbReference>
<dbReference type="InterPro" id="IPR004835">
    <property type="entry name" value="Chitin_synth"/>
</dbReference>
<feature type="compositionally biased region" description="Low complexity" evidence="11">
    <location>
        <begin position="1175"/>
        <end position="1186"/>
    </location>
</feature>
<dbReference type="AlphaFoldDB" id="A0A1B9GII0"/>
<evidence type="ECO:0000256" key="8">
    <source>
        <dbReference type="ARBA" id="ARBA00023136"/>
    </source>
</evidence>
<evidence type="ECO:0000256" key="3">
    <source>
        <dbReference type="ARBA" id="ARBA00022475"/>
    </source>
</evidence>
<keyword evidence="15" id="KW-1185">Reference proteome</keyword>
<keyword evidence="7 12" id="KW-1133">Transmembrane helix</keyword>
<feature type="compositionally biased region" description="Polar residues" evidence="11">
    <location>
        <begin position="1104"/>
        <end position="1116"/>
    </location>
</feature>
<feature type="compositionally biased region" description="Polar residues" evidence="11">
    <location>
        <begin position="1151"/>
        <end position="1160"/>
    </location>
</feature>
<dbReference type="CDD" id="cd04190">
    <property type="entry name" value="Chitin_synth_C"/>
    <property type="match status" value="1"/>
</dbReference>
<dbReference type="EMBL" id="KI669514">
    <property type="protein sequence ID" value="OCF30884.1"/>
    <property type="molecule type" value="Genomic_DNA"/>
</dbReference>
<reference evidence="14 15" key="1">
    <citation type="submission" date="2013-07" db="EMBL/GenBank/DDBJ databases">
        <title>The Genome Sequence of Cryptococcus heveanensis BCC8398.</title>
        <authorList>
            <consortium name="The Broad Institute Genome Sequencing Platform"/>
            <person name="Cuomo C."/>
            <person name="Litvintseva A."/>
            <person name="Chen Y."/>
            <person name="Heitman J."/>
            <person name="Sun S."/>
            <person name="Springer D."/>
            <person name="Dromer F."/>
            <person name="Young S.K."/>
            <person name="Zeng Q."/>
            <person name="Gargeya S."/>
            <person name="Fitzgerald M."/>
            <person name="Abouelleil A."/>
            <person name="Alvarado L."/>
            <person name="Berlin A.M."/>
            <person name="Chapman S.B."/>
            <person name="Dewar J."/>
            <person name="Goldberg J."/>
            <person name="Griggs A."/>
            <person name="Gujja S."/>
            <person name="Hansen M."/>
            <person name="Howarth C."/>
            <person name="Imamovic A."/>
            <person name="Larimer J."/>
            <person name="McCowan C."/>
            <person name="Murphy C."/>
            <person name="Pearson M."/>
            <person name="Priest M."/>
            <person name="Roberts A."/>
            <person name="Saif S."/>
            <person name="Shea T."/>
            <person name="Sykes S."/>
            <person name="Wortman J."/>
            <person name="Nusbaum C."/>
            <person name="Birren B."/>
        </authorList>
    </citation>
    <scope>NUCLEOTIDE SEQUENCE [LARGE SCALE GENOMIC DNA]</scope>
    <source>
        <strain evidence="14 15">BCC8398</strain>
    </source>
</reference>
<organism evidence="14 15">
    <name type="scientific">Kwoniella heveanensis BCC8398</name>
    <dbReference type="NCBI Taxonomy" id="1296120"/>
    <lineage>
        <taxon>Eukaryota</taxon>
        <taxon>Fungi</taxon>
        <taxon>Dikarya</taxon>
        <taxon>Basidiomycota</taxon>
        <taxon>Agaricomycotina</taxon>
        <taxon>Tremellomycetes</taxon>
        <taxon>Tremellales</taxon>
        <taxon>Cryptococcaceae</taxon>
        <taxon>Kwoniella</taxon>
    </lineage>
</organism>
<protein>
    <recommendedName>
        <fullName evidence="2">chitin synthase</fullName>
        <ecNumber evidence="2">2.4.1.16</ecNumber>
    </recommendedName>
</protein>
<evidence type="ECO:0000256" key="1">
    <source>
        <dbReference type="ARBA" id="ARBA00004651"/>
    </source>
</evidence>
<dbReference type="PANTHER" id="PTHR22914">
    <property type="entry name" value="CHITIN SYNTHASE"/>
    <property type="match status" value="1"/>
</dbReference>
<evidence type="ECO:0000313" key="14">
    <source>
        <dbReference type="EMBL" id="OCF30884.1"/>
    </source>
</evidence>
<keyword evidence="3" id="KW-1003">Cell membrane</keyword>
<comment type="catalytic activity">
    <reaction evidence="10">
        <text>[(1-&gt;4)-N-acetyl-beta-D-glucosaminyl](n) + UDP-N-acetyl-alpha-D-glucosamine = [(1-&gt;4)-N-acetyl-beta-D-glucosaminyl](n+1) + UDP + H(+)</text>
        <dbReference type="Rhea" id="RHEA:16637"/>
        <dbReference type="Rhea" id="RHEA-COMP:9593"/>
        <dbReference type="Rhea" id="RHEA-COMP:9595"/>
        <dbReference type="ChEBI" id="CHEBI:15378"/>
        <dbReference type="ChEBI" id="CHEBI:17029"/>
        <dbReference type="ChEBI" id="CHEBI:57705"/>
        <dbReference type="ChEBI" id="CHEBI:58223"/>
        <dbReference type="EC" id="2.4.1.16"/>
    </reaction>
</comment>
<feature type="region of interest" description="Disordered" evidence="11">
    <location>
        <begin position="1"/>
        <end position="50"/>
    </location>
</feature>
<dbReference type="PANTHER" id="PTHR22914:SF41">
    <property type="entry name" value="CHITIN SYNTHASE 7"/>
    <property type="match status" value="1"/>
</dbReference>
<dbReference type="SUPFAM" id="SSF53448">
    <property type="entry name" value="Nucleotide-diphospho-sugar transferases"/>
    <property type="match status" value="1"/>
</dbReference>
<evidence type="ECO:0000256" key="2">
    <source>
        <dbReference type="ARBA" id="ARBA00012543"/>
    </source>
</evidence>
<gene>
    <name evidence="14" type="ORF">I316_07409</name>
</gene>
<dbReference type="InterPro" id="IPR054295">
    <property type="entry name" value="CHS4-like_dom"/>
</dbReference>
<feature type="compositionally biased region" description="Gly residues" evidence="11">
    <location>
        <begin position="1209"/>
        <end position="1218"/>
    </location>
</feature>
<dbReference type="GO" id="GO:0030428">
    <property type="term" value="C:cell septum"/>
    <property type="evidence" value="ECO:0007669"/>
    <property type="project" value="TreeGrafter"/>
</dbReference>
<evidence type="ECO:0000256" key="11">
    <source>
        <dbReference type="SAM" id="MobiDB-lite"/>
    </source>
</evidence>
<feature type="transmembrane region" description="Helical" evidence="12">
    <location>
        <begin position="90"/>
        <end position="109"/>
    </location>
</feature>
<keyword evidence="5" id="KW-0808">Transferase</keyword>
<reference evidence="15" key="2">
    <citation type="submission" date="2013-12" db="EMBL/GenBank/DDBJ databases">
        <title>Evolution of pathogenesis and genome organization in the Tremellales.</title>
        <authorList>
            <person name="Cuomo C."/>
            <person name="Litvintseva A."/>
            <person name="Heitman J."/>
            <person name="Chen Y."/>
            <person name="Sun S."/>
            <person name="Springer D."/>
            <person name="Dromer F."/>
            <person name="Young S."/>
            <person name="Zeng Q."/>
            <person name="Chapman S."/>
            <person name="Gujja S."/>
            <person name="Saif S."/>
            <person name="Birren B."/>
        </authorList>
    </citation>
    <scope>NUCLEOTIDE SEQUENCE [LARGE SCALE GENOMIC DNA]</scope>
    <source>
        <strain evidence="15">BCC8398</strain>
    </source>
</reference>
<keyword evidence="4" id="KW-0328">Glycosyltransferase</keyword>
<evidence type="ECO:0000256" key="5">
    <source>
        <dbReference type="ARBA" id="ARBA00022679"/>
    </source>
</evidence>
<keyword evidence="9" id="KW-0325">Glycoprotein</keyword>
<feature type="transmembrane region" description="Helical" evidence="12">
    <location>
        <begin position="872"/>
        <end position="891"/>
    </location>
</feature>
<accession>A0A1B9GII0</accession>
<dbReference type="GO" id="GO:0005886">
    <property type="term" value="C:plasma membrane"/>
    <property type="evidence" value="ECO:0007669"/>
    <property type="project" value="UniProtKB-SubCell"/>
</dbReference>
<dbReference type="InterPro" id="IPR029044">
    <property type="entry name" value="Nucleotide-diphossugar_trans"/>
</dbReference>
<evidence type="ECO:0000256" key="10">
    <source>
        <dbReference type="ARBA" id="ARBA00048014"/>
    </source>
</evidence>
<feature type="transmembrane region" description="Helical" evidence="12">
    <location>
        <begin position="898"/>
        <end position="922"/>
    </location>
</feature>
<comment type="subcellular location">
    <subcellularLocation>
        <location evidence="1">Cell membrane</location>
        <topology evidence="1">Multi-pass membrane protein</topology>
    </subcellularLocation>
</comment>
<evidence type="ECO:0000256" key="7">
    <source>
        <dbReference type="ARBA" id="ARBA00022989"/>
    </source>
</evidence>